<keyword evidence="4 6" id="KW-1133">Transmembrane helix</keyword>
<evidence type="ECO:0000256" key="4">
    <source>
        <dbReference type="ARBA" id="ARBA00022989"/>
    </source>
</evidence>
<evidence type="ECO:0000313" key="7">
    <source>
        <dbReference type="Proteomes" id="UP000694867"/>
    </source>
</evidence>
<dbReference type="GO" id="GO:0005789">
    <property type="term" value="C:endoplasmic reticulum membrane"/>
    <property type="evidence" value="ECO:0007669"/>
    <property type="project" value="InterPro"/>
</dbReference>
<dbReference type="AlphaFoldDB" id="A0AAJ6VW44"/>
<feature type="transmembrane region" description="Helical" evidence="6">
    <location>
        <begin position="41"/>
        <end position="67"/>
    </location>
</feature>
<dbReference type="RefSeq" id="XP_003739522.1">
    <property type="nucleotide sequence ID" value="XM_003739474.1"/>
</dbReference>
<proteinExistence type="inferred from homology"/>
<dbReference type="KEGG" id="goe:100907304"/>
<evidence type="ECO:0000313" key="8">
    <source>
        <dbReference type="RefSeq" id="XP_003739522.1"/>
    </source>
</evidence>
<evidence type="ECO:0000256" key="5">
    <source>
        <dbReference type="ARBA" id="ARBA00023136"/>
    </source>
</evidence>
<dbReference type="GO" id="GO:0044183">
    <property type="term" value="F:protein folding chaperone"/>
    <property type="evidence" value="ECO:0007669"/>
    <property type="project" value="InterPro"/>
</dbReference>
<dbReference type="Proteomes" id="UP000694867">
    <property type="component" value="Unplaced"/>
</dbReference>
<dbReference type="PANTHER" id="PTHR13193">
    <property type="entry name" value="CGI-140"/>
    <property type="match status" value="1"/>
</dbReference>
<evidence type="ECO:0000256" key="3">
    <source>
        <dbReference type="ARBA" id="ARBA00022692"/>
    </source>
</evidence>
<dbReference type="GeneID" id="100907304"/>
<dbReference type="GO" id="GO:0045048">
    <property type="term" value="P:protein insertion into ER membrane"/>
    <property type="evidence" value="ECO:0007669"/>
    <property type="project" value="InterPro"/>
</dbReference>
<keyword evidence="7" id="KW-1185">Reference proteome</keyword>
<dbReference type="Pfam" id="PF03669">
    <property type="entry name" value="ASTER"/>
    <property type="match status" value="1"/>
</dbReference>
<name>A0AAJ6VW44_9ACAR</name>
<comment type="subcellular location">
    <subcellularLocation>
        <location evidence="1">Membrane</location>
    </subcellularLocation>
</comment>
<evidence type="ECO:0000256" key="1">
    <source>
        <dbReference type="ARBA" id="ARBA00004370"/>
    </source>
</evidence>
<keyword evidence="3 6" id="KW-0812">Transmembrane</keyword>
<dbReference type="PANTHER" id="PTHR13193:SF0">
    <property type="entry name" value="PAT COMPLEX SUBUNIT ASTERIX"/>
    <property type="match status" value="1"/>
</dbReference>
<protein>
    <submittedName>
        <fullName evidence="8">Protein Asterix</fullName>
    </submittedName>
</protein>
<organism evidence="7 8">
    <name type="scientific">Galendromus occidentalis</name>
    <name type="common">western predatory mite</name>
    <dbReference type="NCBI Taxonomy" id="34638"/>
    <lineage>
        <taxon>Eukaryota</taxon>
        <taxon>Metazoa</taxon>
        <taxon>Ecdysozoa</taxon>
        <taxon>Arthropoda</taxon>
        <taxon>Chelicerata</taxon>
        <taxon>Arachnida</taxon>
        <taxon>Acari</taxon>
        <taxon>Parasitiformes</taxon>
        <taxon>Mesostigmata</taxon>
        <taxon>Gamasina</taxon>
        <taxon>Phytoseioidea</taxon>
        <taxon>Phytoseiidae</taxon>
        <taxon>Typhlodrominae</taxon>
        <taxon>Galendromus</taxon>
    </lineage>
</organism>
<dbReference type="InterPro" id="IPR005351">
    <property type="entry name" value="ASTER"/>
</dbReference>
<reference evidence="8" key="1">
    <citation type="submission" date="2025-08" db="UniProtKB">
        <authorList>
            <consortium name="RefSeq"/>
        </authorList>
    </citation>
    <scope>IDENTIFICATION</scope>
</reference>
<feature type="transmembrane region" description="Helical" evidence="6">
    <location>
        <begin position="79"/>
        <end position="96"/>
    </location>
</feature>
<gene>
    <name evidence="8" type="primary">LOC100907304</name>
</gene>
<evidence type="ECO:0000256" key="6">
    <source>
        <dbReference type="SAM" id="Phobius"/>
    </source>
</evidence>
<comment type="similarity">
    <text evidence="2">Belongs to the Asterix family.</text>
</comment>
<evidence type="ECO:0000256" key="2">
    <source>
        <dbReference type="ARBA" id="ARBA00009066"/>
    </source>
</evidence>
<keyword evidence="5 6" id="KW-0472">Membrane</keyword>
<accession>A0AAJ6VW44</accession>
<sequence length="108" mass="12165">MNTQSVVRHDKIVRYKPPSPDVVSGPGAVDPISDYMNVLSIAFSMFGLMMKIKWCSWMAIFCSSITFSNSKNNEDTRQIFSSFMLSASAVIMTYLQNPQPMTVPWLTT</sequence>